<dbReference type="Proteomes" id="UP001565368">
    <property type="component" value="Unassembled WGS sequence"/>
</dbReference>
<accession>A0ABR3PZS2</accession>
<evidence type="ECO:0000313" key="3">
    <source>
        <dbReference type="Proteomes" id="UP001565368"/>
    </source>
</evidence>
<gene>
    <name evidence="2" type="ORF">Q8F55_007314</name>
</gene>
<dbReference type="RefSeq" id="XP_069207822.1">
    <property type="nucleotide sequence ID" value="XM_069355751.1"/>
</dbReference>
<sequence length="82" mass="8994">MKLLATIALFALAAQAVPVDETPELRDFIDHVAQVEARAVIKPICGIMQYRCCDGRHCPPPPFKPCPPKSWCDLLPPLPSGK</sequence>
<keyword evidence="3" id="KW-1185">Reference proteome</keyword>
<evidence type="ECO:0000256" key="1">
    <source>
        <dbReference type="SAM" id="SignalP"/>
    </source>
</evidence>
<feature type="chain" id="PRO_5046421059" evidence="1">
    <location>
        <begin position="17"/>
        <end position="82"/>
    </location>
</feature>
<reference evidence="2 3" key="1">
    <citation type="submission" date="2023-08" db="EMBL/GenBank/DDBJ databases">
        <title>Annotated Genome Sequence of Vanrija albida AlHP1.</title>
        <authorList>
            <person name="Herzog R."/>
        </authorList>
    </citation>
    <scope>NUCLEOTIDE SEQUENCE [LARGE SCALE GENOMIC DNA]</scope>
    <source>
        <strain evidence="2 3">AlHP1</strain>
    </source>
</reference>
<organism evidence="2 3">
    <name type="scientific">Vanrija albida</name>
    <dbReference type="NCBI Taxonomy" id="181172"/>
    <lineage>
        <taxon>Eukaryota</taxon>
        <taxon>Fungi</taxon>
        <taxon>Dikarya</taxon>
        <taxon>Basidiomycota</taxon>
        <taxon>Agaricomycotina</taxon>
        <taxon>Tremellomycetes</taxon>
        <taxon>Trichosporonales</taxon>
        <taxon>Trichosporonaceae</taxon>
        <taxon>Vanrija</taxon>
    </lineage>
</organism>
<evidence type="ECO:0000313" key="2">
    <source>
        <dbReference type="EMBL" id="KAL1407878.1"/>
    </source>
</evidence>
<name>A0ABR3PZS2_9TREE</name>
<proteinExistence type="predicted"/>
<dbReference type="EMBL" id="JBBXJM010000005">
    <property type="protein sequence ID" value="KAL1407878.1"/>
    <property type="molecule type" value="Genomic_DNA"/>
</dbReference>
<dbReference type="GeneID" id="95988357"/>
<protein>
    <submittedName>
        <fullName evidence="2">Uncharacterized protein</fullName>
    </submittedName>
</protein>
<keyword evidence="1" id="KW-0732">Signal</keyword>
<comment type="caution">
    <text evidence="2">The sequence shown here is derived from an EMBL/GenBank/DDBJ whole genome shotgun (WGS) entry which is preliminary data.</text>
</comment>
<feature type="signal peptide" evidence="1">
    <location>
        <begin position="1"/>
        <end position="16"/>
    </location>
</feature>